<name>A0AAU8B8M1_9CAUD</name>
<evidence type="ECO:0000313" key="1">
    <source>
        <dbReference type="EMBL" id="XCD08386.1"/>
    </source>
</evidence>
<sequence>MMRKYKTSVRVTHPPLITPVSQDMINYLTN</sequence>
<proteinExistence type="predicted"/>
<organism evidence="1">
    <name type="scientific">Dulem virus 42</name>
    <dbReference type="NCBI Taxonomy" id="3145760"/>
    <lineage>
        <taxon>Viruses</taxon>
        <taxon>Duplodnaviria</taxon>
        <taxon>Heunggongvirae</taxon>
        <taxon>Uroviricota</taxon>
        <taxon>Caudoviricetes</taxon>
    </lineage>
</organism>
<accession>A0AAU8B8M1</accession>
<protein>
    <submittedName>
        <fullName evidence="1">Uncharacterized protein</fullName>
    </submittedName>
</protein>
<dbReference type="EMBL" id="PP511876">
    <property type="protein sequence ID" value="XCD08386.1"/>
    <property type="molecule type" value="Genomic_DNA"/>
</dbReference>
<reference evidence="1" key="1">
    <citation type="submission" date="2024-03" db="EMBL/GenBank/DDBJ databases">
        <title>Diverse circular DNA viruses in blood, oral, and fecal samples of captive lemurs.</title>
        <authorList>
            <person name="Paietta E.N."/>
            <person name="Kraberger S."/>
            <person name="Lund M.C."/>
            <person name="Custer J.M."/>
            <person name="Vargas K.M."/>
            <person name="Ehmke E.E."/>
            <person name="Yoder A.D."/>
            <person name="Varsani A."/>
        </authorList>
    </citation>
    <scope>NUCLEOTIDE SEQUENCE</scope>
    <source>
        <strain evidence="1">Duke_30FF_63</strain>
    </source>
</reference>